<dbReference type="FunFam" id="2.60.120.10:FF:000034">
    <property type="entry name" value="Homogentisate 1,2-dioxygenase"/>
    <property type="match status" value="1"/>
</dbReference>
<dbReference type="EC" id="1.13.11.5" evidence="9"/>
<dbReference type="GO" id="GO:0005737">
    <property type="term" value="C:cytoplasm"/>
    <property type="evidence" value="ECO:0007669"/>
    <property type="project" value="TreeGrafter"/>
</dbReference>
<feature type="binding site" evidence="11">
    <location>
        <position position="371"/>
    </location>
    <ligand>
        <name>homogentisate</name>
        <dbReference type="ChEBI" id="CHEBI:16169"/>
    </ligand>
</feature>
<keyword evidence="8" id="KW-0585">Phenylalanine catabolism</keyword>
<evidence type="ECO:0000313" key="15">
    <source>
        <dbReference type="Proteomes" id="UP000065641"/>
    </source>
</evidence>
<comment type="cofactor">
    <cofactor evidence="1 11">
        <name>Fe cation</name>
        <dbReference type="ChEBI" id="CHEBI:24875"/>
    </cofactor>
</comment>
<evidence type="ECO:0000256" key="9">
    <source>
        <dbReference type="NCBIfam" id="TIGR01015"/>
    </source>
</evidence>
<dbReference type="KEGG" id="pspi:PS2015_2766"/>
<evidence type="ECO:0000256" key="7">
    <source>
        <dbReference type="ARBA" id="ARBA00023004"/>
    </source>
</evidence>
<feature type="domain" description="Homogentisate 1,2-dioxygenase C-terminal" evidence="12">
    <location>
        <begin position="281"/>
        <end position="432"/>
    </location>
</feature>
<dbReference type="InterPro" id="IPR011051">
    <property type="entry name" value="RmlC_Cupin_sf"/>
</dbReference>
<evidence type="ECO:0000256" key="6">
    <source>
        <dbReference type="ARBA" id="ARBA00023002"/>
    </source>
</evidence>
<dbReference type="PATRIC" id="fig|1249552.3.peg.2787"/>
<comment type="similarity">
    <text evidence="2">Belongs to the homogentisate dioxygenase family.</text>
</comment>
<keyword evidence="4" id="KW-0828">Tyrosine catabolism</keyword>
<organism evidence="14 15">
    <name type="scientific">Pseudohongiella spirulinae</name>
    <dbReference type="NCBI Taxonomy" id="1249552"/>
    <lineage>
        <taxon>Bacteria</taxon>
        <taxon>Pseudomonadati</taxon>
        <taxon>Pseudomonadota</taxon>
        <taxon>Gammaproteobacteria</taxon>
        <taxon>Pseudomonadales</taxon>
        <taxon>Pseudohongiellaceae</taxon>
        <taxon>Pseudohongiella</taxon>
    </lineage>
</organism>
<dbReference type="EMBL" id="CP013189">
    <property type="protein sequence ID" value="ALO47398.1"/>
    <property type="molecule type" value="Genomic_DNA"/>
</dbReference>
<evidence type="ECO:0000259" key="13">
    <source>
        <dbReference type="Pfam" id="PF20510"/>
    </source>
</evidence>
<dbReference type="Proteomes" id="UP000065641">
    <property type="component" value="Chromosome"/>
</dbReference>
<dbReference type="InterPro" id="IPR005708">
    <property type="entry name" value="Homogentis_dOase"/>
</dbReference>
<accession>A0A0S2KGE6</accession>
<dbReference type="Gene3D" id="2.60.120.10">
    <property type="entry name" value="Jelly Rolls"/>
    <property type="match status" value="1"/>
</dbReference>
<proteinExistence type="inferred from homology"/>
<feature type="binding site" evidence="11">
    <location>
        <position position="335"/>
    </location>
    <ligand>
        <name>Fe cation</name>
        <dbReference type="ChEBI" id="CHEBI:24875"/>
    </ligand>
</feature>
<evidence type="ECO:0000259" key="12">
    <source>
        <dbReference type="Pfam" id="PF04209"/>
    </source>
</evidence>
<keyword evidence="7 11" id="KW-0408">Iron</keyword>
<feature type="binding site" evidence="11">
    <location>
        <position position="371"/>
    </location>
    <ligand>
        <name>Fe cation</name>
        <dbReference type="ChEBI" id="CHEBI:24875"/>
    </ligand>
</feature>
<evidence type="ECO:0000256" key="3">
    <source>
        <dbReference type="ARBA" id="ARBA00022723"/>
    </source>
</evidence>
<feature type="domain" description="Homogentisate 1,2-dioxygenase N-terminal" evidence="13">
    <location>
        <begin position="9"/>
        <end position="279"/>
    </location>
</feature>
<feature type="binding site" evidence="11">
    <location>
        <position position="350"/>
    </location>
    <ligand>
        <name>homogentisate</name>
        <dbReference type="ChEBI" id="CHEBI:16169"/>
    </ligand>
</feature>
<evidence type="ECO:0000256" key="11">
    <source>
        <dbReference type="PIRSR" id="PIRSR605708-2"/>
    </source>
</evidence>
<gene>
    <name evidence="14" type="ORF">PS2015_2766</name>
</gene>
<evidence type="ECO:0000256" key="1">
    <source>
        <dbReference type="ARBA" id="ARBA00001962"/>
    </source>
</evidence>
<evidence type="ECO:0000256" key="2">
    <source>
        <dbReference type="ARBA" id="ARBA00007757"/>
    </source>
</evidence>
<dbReference type="RefSeq" id="WP_058022792.1">
    <property type="nucleotide sequence ID" value="NZ_CP013189.1"/>
</dbReference>
<dbReference type="Pfam" id="PF04209">
    <property type="entry name" value="HgmA_C"/>
    <property type="match status" value="1"/>
</dbReference>
<protein>
    <recommendedName>
        <fullName evidence="9">Homogentisate 1,2-dioxygenase</fullName>
        <ecNumber evidence="9">1.13.11.5</ecNumber>
    </recommendedName>
</protein>
<keyword evidence="5 14" id="KW-0223">Dioxygenase</keyword>
<dbReference type="SUPFAM" id="SSF51182">
    <property type="entry name" value="RmlC-like cupins"/>
    <property type="match status" value="1"/>
</dbReference>
<dbReference type="GO" id="GO:0004411">
    <property type="term" value="F:homogentisate 1,2-dioxygenase activity"/>
    <property type="evidence" value="ECO:0007669"/>
    <property type="project" value="UniProtKB-UniRule"/>
</dbReference>
<dbReference type="GO" id="GO:0006572">
    <property type="term" value="P:L-tyrosine catabolic process"/>
    <property type="evidence" value="ECO:0007669"/>
    <property type="project" value="UniProtKB-UniRule"/>
</dbReference>
<dbReference type="InterPro" id="IPR014710">
    <property type="entry name" value="RmlC-like_jellyroll"/>
</dbReference>
<dbReference type="STRING" id="1249552.PS2015_2766"/>
<feature type="active site" description="Proton acceptor" evidence="10">
    <location>
        <position position="292"/>
    </location>
</feature>
<dbReference type="PANTHER" id="PTHR11056">
    <property type="entry name" value="HOMOGENTISATE 1,2-DIOXYGENASE"/>
    <property type="match status" value="1"/>
</dbReference>
<keyword evidence="3 11" id="KW-0479">Metal-binding</keyword>
<evidence type="ECO:0000313" key="14">
    <source>
        <dbReference type="EMBL" id="ALO47398.1"/>
    </source>
</evidence>
<evidence type="ECO:0000256" key="4">
    <source>
        <dbReference type="ARBA" id="ARBA00022878"/>
    </source>
</evidence>
<feature type="binding site" evidence="11">
    <location>
        <position position="341"/>
    </location>
    <ligand>
        <name>Fe cation</name>
        <dbReference type="ChEBI" id="CHEBI:24875"/>
    </ligand>
</feature>
<dbReference type="NCBIfam" id="TIGR01015">
    <property type="entry name" value="hmgA"/>
    <property type="match status" value="1"/>
</dbReference>
<name>A0A0S2KGE6_9GAMM</name>
<dbReference type="CDD" id="cd07000">
    <property type="entry name" value="cupin_HGO_N"/>
    <property type="match status" value="1"/>
</dbReference>
<dbReference type="GO" id="GO:0046872">
    <property type="term" value="F:metal ion binding"/>
    <property type="evidence" value="ECO:0007669"/>
    <property type="project" value="UniProtKB-KW"/>
</dbReference>
<dbReference type="AlphaFoldDB" id="A0A0S2KGE6"/>
<dbReference type="OrthoDB" id="9811253at2"/>
<keyword evidence="6" id="KW-0560">Oxidoreductase</keyword>
<dbReference type="InterPro" id="IPR046452">
    <property type="entry name" value="HgmA_N"/>
</dbReference>
<dbReference type="Pfam" id="PF20510">
    <property type="entry name" value="HgmA_N"/>
    <property type="match status" value="1"/>
</dbReference>
<reference evidence="14 15" key="1">
    <citation type="submission" date="2015-11" db="EMBL/GenBank/DDBJ databases">
        <authorList>
            <person name="Zhang Y."/>
            <person name="Guo Z."/>
        </authorList>
    </citation>
    <scope>NUCLEOTIDE SEQUENCE [LARGE SCALE GENOMIC DNA]</scope>
    <source>
        <strain evidence="14 15">KCTC 32221</strain>
    </source>
</reference>
<keyword evidence="15" id="KW-1185">Reference proteome</keyword>
<dbReference type="InterPro" id="IPR046451">
    <property type="entry name" value="HgmA_C"/>
</dbReference>
<dbReference type="PANTHER" id="PTHR11056:SF0">
    <property type="entry name" value="HOMOGENTISATE 1,2-DIOXYGENASE"/>
    <property type="match status" value="1"/>
</dbReference>
<sequence length="436" mass="48801">MKTTQNTLQYMTGFGNEFETEALSGALPTGQFSPQKCTYKLYAEQISSTAFTAPRAKNRRTWTYRMRPSVVTGGDFVAIDKGLIRTSPGTDLNCPPNVLRWSSLPLDRSTGDFVDGLTTIAVSGDARAQIGLGIHVYRADRGMGKKVFYCADGEMLIVPQQGAILAHTELGRLHVVPGEILVIPRGLKFRIELPDGPVRGYVCENYGAPLELPERGPVGANGFANDRDFQYPVAWFEENDEEHTLVVKFCGELYQTTLDHSPFDVVAWVGNSAPYKYDLARYNVINTVSFDHPDPSIFTVLTSPSDTLGVANLDFVVFPPRWMVAENTFRPPWFHRNIMSEFMGLIRGTYDAKGKGFEPGGMSLHNCMTPHGPEATVFEKASNTELKPERYENTLAFMFESRYVITPTRFAMESECRQRDYSKCWTGIKKNFDGNP</sequence>
<evidence type="ECO:0000256" key="8">
    <source>
        <dbReference type="ARBA" id="ARBA00023232"/>
    </source>
</evidence>
<dbReference type="GO" id="GO:0006559">
    <property type="term" value="P:L-phenylalanine catabolic process"/>
    <property type="evidence" value="ECO:0007669"/>
    <property type="project" value="UniProtKB-UniRule"/>
</dbReference>
<evidence type="ECO:0000256" key="10">
    <source>
        <dbReference type="PIRSR" id="PIRSR605708-1"/>
    </source>
</evidence>
<evidence type="ECO:0000256" key="5">
    <source>
        <dbReference type="ARBA" id="ARBA00022964"/>
    </source>
</evidence>